<dbReference type="InterPro" id="IPR036075">
    <property type="entry name" value="ARMT-1-like_metal-bd_sf"/>
</dbReference>
<dbReference type="OrthoDB" id="541375at2759"/>
<dbReference type="GO" id="GO:0004427">
    <property type="term" value="F:inorganic diphosphate phosphatase activity"/>
    <property type="evidence" value="ECO:0007669"/>
    <property type="project" value="UniProtKB-ARBA"/>
</dbReference>
<dbReference type="InterPro" id="IPR039763">
    <property type="entry name" value="ARMT1"/>
</dbReference>
<evidence type="ECO:0000256" key="4">
    <source>
        <dbReference type="ARBA" id="ARBA00022801"/>
    </source>
</evidence>
<dbReference type="FunFam" id="3.40.50.10880:FF:000005">
    <property type="entry name" value="DUF89-domain-containing protein"/>
    <property type="match status" value="1"/>
</dbReference>
<dbReference type="EMBL" id="JACAZH010000033">
    <property type="protein sequence ID" value="KAF7337492.1"/>
    <property type="molecule type" value="Genomic_DNA"/>
</dbReference>
<proteinExistence type="inferred from homology"/>
<keyword evidence="4 8" id="KW-0378">Hydrolase</keyword>
<evidence type="ECO:0000256" key="2">
    <source>
        <dbReference type="ARBA" id="ARBA00009519"/>
    </source>
</evidence>
<name>A0A8H6XBC2_9AGAR</name>
<evidence type="ECO:0000256" key="3">
    <source>
        <dbReference type="ARBA" id="ARBA00022723"/>
    </source>
</evidence>
<dbReference type="GO" id="GO:0046872">
    <property type="term" value="F:metal ion binding"/>
    <property type="evidence" value="ECO:0007669"/>
    <property type="project" value="UniProtKB-UniRule"/>
</dbReference>
<comment type="catalytic activity">
    <reaction evidence="6 8">
        <text>beta-D-fructose 6-phosphate = dihydroxyacetone + D-glyceraldehyde 3-phosphate</text>
        <dbReference type="Rhea" id="RHEA:28002"/>
        <dbReference type="ChEBI" id="CHEBI:16016"/>
        <dbReference type="ChEBI" id="CHEBI:57634"/>
        <dbReference type="ChEBI" id="CHEBI:59776"/>
    </reaction>
</comment>
<comment type="cofactor">
    <cofactor evidence="8">
        <name>Mn(2+)</name>
        <dbReference type="ChEBI" id="CHEBI:29035"/>
    </cofactor>
    <cofactor evidence="8">
        <name>Ni(2+)</name>
        <dbReference type="ChEBI" id="CHEBI:49786"/>
    </cofactor>
</comment>
<evidence type="ECO:0000256" key="8">
    <source>
        <dbReference type="RuleBase" id="RU367030"/>
    </source>
</evidence>
<protein>
    <recommendedName>
        <fullName evidence="8">Sugar phosphate phosphatase</fullName>
        <ecNumber evidence="8">3.1.3.-</ecNumber>
    </recommendedName>
</protein>
<dbReference type="Pfam" id="PF01937">
    <property type="entry name" value="ARMT1-like_dom"/>
    <property type="match status" value="1"/>
</dbReference>
<evidence type="ECO:0000256" key="7">
    <source>
        <dbReference type="ARBA" id="ARBA00054243"/>
    </source>
</evidence>
<sequence length="495" mass="56262">MSPQPNGVHVNGGGLAPSTAGAPSRVTLSLGHLPSKKDIKAPWPRTPPGLTPTTLHGRPAYRGYHEYSFAHATMQSRLPTILGKAIEDTTRTLNEQSSEEKVVDLVACIERMGDLMIDLSENHKLRPIIDDDEADVALWNKEIAKYFQGKDFMNAPWLFAEAYKYRRLHECFSVSKFWKDYDVFYRQKCDTFSRSAEAVFELSMRFAEPFKISDNLSPEDKLEFERNMFKRTHPKQIKSLQSTGGDHLAATEKNILGNHLSELWESVKEVRSKTGGRVDFVLDNAGFELYCDCVYADFLLQSGLATQIRFHGKRFAWFVSDVTRKDWEWLLNTMVYGQLFPKATDVELESLRRLGQRWKQYEKEGKWVYEQHPFWCTGYTFWELHSEAPDLFLHLSHSDLVFFKGDLNHRKLTYDCAAPASTPFDVAIGPMASSAGAPKVVSLRTIKSDVVVGLGDQGDEIAEKLDKEEPGWKISGKYAVVLLSEGRPGEKVRFA</sequence>
<feature type="region of interest" description="Disordered" evidence="9">
    <location>
        <begin position="1"/>
        <end position="57"/>
    </location>
</feature>
<evidence type="ECO:0000313" key="11">
    <source>
        <dbReference type="EMBL" id="KAF7337492.1"/>
    </source>
</evidence>
<dbReference type="GO" id="GO:0006974">
    <property type="term" value="P:DNA damage response"/>
    <property type="evidence" value="ECO:0007669"/>
    <property type="project" value="TreeGrafter"/>
</dbReference>
<dbReference type="EC" id="3.1.3.-" evidence="8"/>
<evidence type="ECO:0000313" key="12">
    <source>
        <dbReference type="Proteomes" id="UP000623467"/>
    </source>
</evidence>
<organism evidence="11 12">
    <name type="scientific">Mycena sanguinolenta</name>
    <dbReference type="NCBI Taxonomy" id="230812"/>
    <lineage>
        <taxon>Eukaryota</taxon>
        <taxon>Fungi</taxon>
        <taxon>Dikarya</taxon>
        <taxon>Basidiomycota</taxon>
        <taxon>Agaricomycotina</taxon>
        <taxon>Agaricomycetes</taxon>
        <taxon>Agaricomycetidae</taxon>
        <taxon>Agaricales</taxon>
        <taxon>Marasmiineae</taxon>
        <taxon>Mycenaceae</taxon>
        <taxon>Mycena</taxon>
    </lineage>
</organism>
<evidence type="ECO:0000256" key="1">
    <source>
        <dbReference type="ARBA" id="ARBA00001326"/>
    </source>
</evidence>
<comment type="function">
    <text evidence="7 8">Metal-dependent phosphatase that shows phosphatase activity against several substrates, including fructose-1-phosphate and fructose-6-phosphate. Its preference for fructose-1-phosphate, a strong glycating agent that causes DNA damage rather than a canonical yeast metabolite, suggests a damage-control function in hexose phosphate metabolism.</text>
</comment>
<dbReference type="SUPFAM" id="SSF111321">
    <property type="entry name" value="AF1104-like"/>
    <property type="match status" value="1"/>
</dbReference>
<dbReference type="Gene3D" id="1.20.930.60">
    <property type="match status" value="1"/>
</dbReference>
<accession>A0A8H6XBC2</accession>
<keyword evidence="5 8" id="KW-0464">Manganese</keyword>
<reference evidence="11" key="1">
    <citation type="submission" date="2020-05" db="EMBL/GenBank/DDBJ databases">
        <title>Mycena genomes resolve the evolution of fungal bioluminescence.</title>
        <authorList>
            <person name="Tsai I.J."/>
        </authorList>
    </citation>
    <scope>NUCLEOTIDE SEQUENCE</scope>
    <source>
        <strain evidence="11">160909Yilan</strain>
    </source>
</reference>
<dbReference type="GO" id="GO:0030643">
    <property type="term" value="P:intracellular phosphate ion homeostasis"/>
    <property type="evidence" value="ECO:0007669"/>
    <property type="project" value="UniProtKB-ARBA"/>
</dbReference>
<feature type="domain" description="Damage-control phosphatase ARMT1-like metal-binding" evidence="10">
    <location>
        <begin position="73"/>
        <end position="457"/>
    </location>
</feature>
<dbReference type="AlphaFoldDB" id="A0A8H6XBC2"/>
<dbReference type="PANTHER" id="PTHR12260">
    <property type="entry name" value="DAMAGE-CONTROL PHOSPHATASE ARMT1"/>
    <property type="match status" value="1"/>
</dbReference>
<evidence type="ECO:0000259" key="10">
    <source>
        <dbReference type="Pfam" id="PF01937"/>
    </source>
</evidence>
<keyword evidence="12" id="KW-1185">Reference proteome</keyword>
<dbReference type="Gene3D" id="3.40.50.10880">
    <property type="entry name" value="Uncharacterised protein PF01937, DUF89, domain 3"/>
    <property type="match status" value="1"/>
</dbReference>
<dbReference type="GO" id="GO:0016791">
    <property type="term" value="F:phosphatase activity"/>
    <property type="evidence" value="ECO:0007669"/>
    <property type="project" value="TreeGrafter"/>
</dbReference>
<evidence type="ECO:0000256" key="6">
    <source>
        <dbReference type="ARBA" id="ARBA00048809"/>
    </source>
</evidence>
<evidence type="ECO:0000256" key="9">
    <source>
        <dbReference type="SAM" id="MobiDB-lite"/>
    </source>
</evidence>
<dbReference type="InterPro" id="IPR002791">
    <property type="entry name" value="ARMT1-like_metal-bd"/>
</dbReference>
<dbReference type="GO" id="GO:0005634">
    <property type="term" value="C:nucleus"/>
    <property type="evidence" value="ECO:0007669"/>
    <property type="project" value="TreeGrafter"/>
</dbReference>
<evidence type="ECO:0000256" key="5">
    <source>
        <dbReference type="ARBA" id="ARBA00023211"/>
    </source>
</evidence>
<comment type="domain">
    <text evidence="8">Subfamily III proteins have a conserved RTxK motif about 40-50 residues from the C-terminus; the threonine may be replaced by serine or cysteine.</text>
</comment>
<comment type="caution">
    <text evidence="11">The sequence shown here is derived from an EMBL/GenBank/DDBJ whole genome shotgun (WGS) entry which is preliminary data.</text>
</comment>
<gene>
    <name evidence="11" type="ORF">MSAN_02222200</name>
</gene>
<keyword evidence="3 8" id="KW-0479">Metal-binding</keyword>
<comment type="similarity">
    <text evidence="2 8">Belongs to the damage-control phosphatase family. Sugar phosphate phosphatase III subfamily.</text>
</comment>
<dbReference type="PANTHER" id="PTHR12260:SF4">
    <property type="entry name" value="SUGAR PHOSPHATE PHOSPHATASE"/>
    <property type="match status" value="1"/>
</dbReference>
<dbReference type="Proteomes" id="UP000623467">
    <property type="component" value="Unassembled WGS sequence"/>
</dbReference>
<comment type="catalytic activity">
    <reaction evidence="1 8">
        <text>beta-D-fructose 1-phosphate + H2O = D-fructose + phosphate</text>
        <dbReference type="Rhea" id="RHEA:35603"/>
        <dbReference type="ChEBI" id="CHEBI:15377"/>
        <dbReference type="ChEBI" id="CHEBI:37721"/>
        <dbReference type="ChEBI" id="CHEBI:43474"/>
        <dbReference type="ChEBI" id="CHEBI:138881"/>
    </reaction>
</comment>